<feature type="compositionally biased region" description="Polar residues" evidence="1">
    <location>
        <begin position="309"/>
        <end position="325"/>
    </location>
</feature>
<dbReference type="Proteomes" id="UP001497457">
    <property type="component" value="Chromosome 19rd"/>
</dbReference>
<dbReference type="AlphaFoldDB" id="A0ABC8ZXK6"/>
<feature type="compositionally biased region" description="Basic and acidic residues" evidence="1">
    <location>
        <begin position="248"/>
        <end position="258"/>
    </location>
</feature>
<organism evidence="3 4">
    <name type="scientific">Urochloa decumbens</name>
    <dbReference type="NCBI Taxonomy" id="240449"/>
    <lineage>
        <taxon>Eukaryota</taxon>
        <taxon>Viridiplantae</taxon>
        <taxon>Streptophyta</taxon>
        <taxon>Embryophyta</taxon>
        <taxon>Tracheophyta</taxon>
        <taxon>Spermatophyta</taxon>
        <taxon>Magnoliopsida</taxon>
        <taxon>Liliopsida</taxon>
        <taxon>Poales</taxon>
        <taxon>Poaceae</taxon>
        <taxon>PACMAD clade</taxon>
        <taxon>Panicoideae</taxon>
        <taxon>Panicodae</taxon>
        <taxon>Paniceae</taxon>
        <taxon>Melinidinae</taxon>
        <taxon>Urochloa</taxon>
    </lineage>
</organism>
<feature type="compositionally biased region" description="Acidic residues" evidence="1">
    <location>
        <begin position="502"/>
        <end position="517"/>
    </location>
</feature>
<gene>
    <name evidence="3" type="ORF">URODEC1_LOCUS47634</name>
</gene>
<reference evidence="4" key="1">
    <citation type="submission" date="2024-06" db="EMBL/GenBank/DDBJ databases">
        <authorList>
            <person name="Ryan C."/>
        </authorList>
    </citation>
    <scope>NUCLEOTIDE SEQUENCE [LARGE SCALE GENOMIC DNA]</scope>
</reference>
<evidence type="ECO:0000313" key="3">
    <source>
        <dbReference type="EMBL" id="CAL4966164.1"/>
    </source>
</evidence>
<sequence>MHQDSFRSVVCRSLSKNLPPRSKDGSYPETVQSAVPCVVTLQPSVYRNCQGREQSMSQSYREERSMSFHADYLMEPSISNHFAEDLLRGAMDLQESLAMLERFQTASQSMRLPNKKRRPEAGEKSPEIDTIIREVLLRPSNAKQALPRIVSDGLCGQLSSSTDELKNVVKDNFYRKNLLSVSSNNEQASLSQSARYLPKNYLVSKTSQPKKVVQRSLPSCATVQPDKSKAPSLVAKLMGLDGLPSQKDNSKMKDEKIKTVSSPRALFDIEMPKSQRLQKQLFGEESGFDAEMPRSVKLAPEHYNIRTDYISSQKGVTPSHNTVKNNEIRPMKSSHRERNVEQARPKSPKEIKIAAPARKKQQIKETTDINRRTREKQKSNNSSRNSSAGSTSRNRGGRENAKAKAVSASRNAKLAKNSDKKSESSSSRSFDSVKPVLQRTPKNSREKTVSRRNVKSSTIDELVAYEIQREIFHALDQIDGPSTEHSATPSDESYPNADWEAESSVDDIQNDTCESDESLLSTSRVERMGSTDGDAIHPSSTHMIPINEAEIKDELILLLLSDKSFLSEAAKLVGINVYEHPSNQYDGISKVAMKNHKIYLDTAAEQLERKHQQQNSLGHTGFQGQKCRAAAYFSLQELLRDISNGIRKLNGYSDRDDAGGTKDSLDMKLERDLRCSDAAINAVWDMGWQDLICTEETECFIRDAGEDILSLLIEEAALDMCTH</sequence>
<dbReference type="Pfam" id="PF14383">
    <property type="entry name" value="VARLMGL"/>
    <property type="match status" value="1"/>
</dbReference>
<keyword evidence="4" id="KW-1185">Reference proteome</keyword>
<feature type="compositionally biased region" description="Low complexity" evidence="1">
    <location>
        <begin position="424"/>
        <end position="434"/>
    </location>
</feature>
<dbReference type="InterPro" id="IPR032795">
    <property type="entry name" value="DUF3741-assoc"/>
</dbReference>
<protein>
    <recommendedName>
        <fullName evidence="2">DUF3741 domain-containing protein</fullName>
    </recommendedName>
</protein>
<feature type="compositionally biased region" description="Basic and acidic residues" evidence="1">
    <location>
        <begin position="326"/>
        <end position="352"/>
    </location>
</feature>
<accession>A0ABC8ZXK6</accession>
<feature type="region of interest" description="Disordered" evidence="1">
    <location>
        <begin position="309"/>
        <end position="456"/>
    </location>
</feature>
<dbReference type="PANTHER" id="PTHR34282">
    <property type="entry name" value="OS01G0228800 PROTEIN-RELATED"/>
    <property type="match status" value="1"/>
</dbReference>
<proteinExistence type="predicted"/>
<dbReference type="PANTHER" id="PTHR34282:SF2">
    <property type="entry name" value="DUF3741 DOMAIN-CONTAINING PROTEIN"/>
    <property type="match status" value="1"/>
</dbReference>
<dbReference type="EMBL" id="OZ075129">
    <property type="protein sequence ID" value="CAL4966164.1"/>
    <property type="molecule type" value="Genomic_DNA"/>
</dbReference>
<feature type="compositionally biased region" description="Low complexity" evidence="1">
    <location>
        <begin position="379"/>
        <end position="394"/>
    </location>
</feature>
<evidence type="ECO:0000313" key="4">
    <source>
        <dbReference type="Proteomes" id="UP001497457"/>
    </source>
</evidence>
<feature type="region of interest" description="Disordered" evidence="1">
    <location>
        <begin position="240"/>
        <end position="259"/>
    </location>
</feature>
<reference evidence="3 4" key="2">
    <citation type="submission" date="2024-10" db="EMBL/GenBank/DDBJ databases">
        <authorList>
            <person name="Ryan C."/>
        </authorList>
    </citation>
    <scope>NUCLEOTIDE SEQUENCE [LARGE SCALE GENOMIC DNA]</scope>
</reference>
<feature type="region of interest" description="Disordered" evidence="1">
    <location>
        <begin position="502"/>
        <end position="540"/>
    </location>
</feature>
<feature type="domain" description="DUF3741" evidence="2">
    <location>
        <begin position="227"/>
        <end position="247"/>
    </location>
</feature>
<feature type="compositionally biased region" description="Basic and acidic residues" evidence="1">
    <location>
        <begin position="362"/>
        <end position="378"/>
    </location>
</feature>
<name>A0ABC8ZXK6_9POAL</name>
<evidence type="ECO:0000259" key="2">
    <source>
        <dbReference type="Pfam" id="PF14383"/>
    </source>
</evidence>
<evidence type="ECO:0000256" key="1">
    <source>
        <dbReference type="SAM" id="MobiDB-lite"/>
    </source>
</evidence>